<proteinExistence type="predicted"/>
<dbReference type="PANTHER" id="PTHR37449:SF1">
    <property type="entry name" value="OS02G0159950 PROTEIN"/>
    <property type="match status" value="1"/>
</dbReference>
<gene>
    <name evidence="1" type="ORF">IEQ34_007966</name>
</gene>
<name>A0AAV7H6U8_DENCH</name>
<sequence>MGGYPKLTRAYYYENHLATIESSSSKKRTHGADCRALSKISLTLASLSPNHMVSSSGPLTLIKLAWHSFAIAFASRVLPQPGGP</sequence>
<comment type="caution">
    <text evidence="1">The sequence shown here is derived from an EMBL/GenBank/DDBJ whole genome shotgun (WGS) entry which is preliminary data.</text>
</comment>
<dbReference type="Proteomes" id="UP000775213">
    <property type="component" value="Unassembled WGS sequence"/>
</dbReference>
<evidence type="ECO:0000313" key="1">
    <source>
        <dbReference type="EMBL" id="KAH0463384.1"/>
    </source>
</evidence>
<accession>A0AAV7H6U8</accession>
<dbReference type="EMBL" id="JAGFBR010000008">
    <property type="protein sequence ID" value="KAH0463384.1"/>
    <property type="molecule type" value="Genomic_DNA"/>
</dbReference>
<evidence type="ECO:0000313" key="2">
    <source>
        <dbReference type="Proteomes" id="UP000775213"/>
    </source>
</evidence>
<reference evidence="1 2" key="1">
    <citation type="journal article" date="2021" name="Hortic Res">
        <title>Chromosome-scale assembly of the Dendrobium chrysotoxum genome enhances the understanding of orchid evolution.</title>
        <authorList>
            <person name="Zhang Y."/>
            <person name="Zhang G.Q."/>
            <person name="Zhang D."/>
            <person name="Liu X.D."/>
            <person name="Xu X.Y."/>
            <person name="Sun W.H."/>
            <person name="Yu X."/>
            <person name="Zhu X."/>
            <person name="Wang Z.W."/>
            <person name="Zhao X."/>
            <person name="Zhong W.Y."/>
            <person name="Chen H."/>
            <person name="Yin W.L."/>
            <person name="Huang T."/>
            <person name="Niu S.C."/>
            <person name="Liu Z.J."/>
        </authorList>
    </citation>
    <scope>NUCLEOTIDE SEQUENCE [LARGE SCALE GENOMIC DNA]</scope>
    <source>
        <strain evidence="1">Lindl</strain>
    </source>
</reference>
<organism evidence="1 2">
    <name type="scientific">Dendrobium chrysotoxum</name>
    <name type="common">Orchid</name>
    <dbReference type="NCBI Taxonomy" id="161865"/>
    <lineage>
        <taxon>Eukaryota</taxon>
        <taxon>Viridiplantae</taxon>
        <taxon>Streptophyta</taxon>
        <taxon>Embryophyta</taxon>
        <taxon>Tracheophyta</taxon>
        <taxon>Spermatophyta</taxon>
        <taxon>Magnoliopsida</taxon>
        <taxon>Liliopsida</taxon>
        <taxon>Asparagales</taxon>
        <taxon>Orchidaceae</taxon>
        <taxon>Epidendroideae</taxon>
        <taxon>Malaxideae</taxon>
        <taxon>Dendrobiinae</taxon>
        <taxon>Dendrobium</taxon>
    </lineage>
</organism>
<keyword evidence="2" id="KW-1185">Reference proteome</keyword>
<protein>
    <submittedName>
        <fullName evidence="1">Uncharacterized protein</fullName>
    </submittedName>
</protein>
<dbReference type="AlphaFoldDB" id="A0AAV7H6U8"/>
<dbReference type="PANTHER" id="PTHR37449">
    <property type="match status" value="1"/>
</dbReference>